<comment type="caution">
    <text evidence="9">The sequence shown here is derived from an EMBL/GenBank/DDBJ whole genome shotgun (WGS) entry which is preliminary data.</text>
</comment>
<proteinExistence type="inferred from homology"/>
<evidence type="ECO:0000313" key="9">
    <source>
        <dbReference type="EMBL" id="MCJ8147059.1"/>
    </source>
</evidence>
<evidence type="ECO:0000256" key="7">
    <source>
        <dbReference type="ARBA" id="ARBA00023237"/>
    </source>
</evidence>
<feature type="chain" id="PRO_5040780104" evidence="8">
    <location>
        <begin position="24"/>
        <end position="421"/>
    </location>
</feature>
<dbReference type="GO" id="GO:0015562">
    <property type="term" value="F:efflux transmembrane transporter activity"/>
    <property type="evidence" value="ECO:0007669"/>
    <property type="project" value="InterPro"/>
</dbReference>
<dbReference type="InterPro" id="IPR051906">
    <property type="entry name" value="TolC-like"/>
</dbReference>
<comment type="similarity">
    <text evidence="2">Belongs to the outer membrane factor (OMF) (TC 1.B.17) family.</text>
</comment>
<evidence type="ECO:0000256" key="5">
    <source>
        <dbReference type="ARBA" id="ARBA00022692"/>
    </source>
</evidence>
<evidence type="ECO:0000256" key="6">
    <source>
        <dbReference type="ARBA" id="ARBA00023136"/>
    </source>
</evidence>
<keyword evidence="5" id="KW-0812">Transmembrane</keyword>
<dbReference type="InterPro" id="IPR003423">
    <property type="entry name" value="OMP_efflux"/>
</dbReference>
<dbReference type="Pfam" id="PF02321">
    <property type="entry name" value="OEP"/>
    <property type="match status" value="2"/>
</dbReference>
<evidence type="ECO:0000256" key="4">
    <source>
        <dbReference type="ARBA" id="ARBA00022452"/>
    </source>
</evidence>
<keyword evidence="4" id="KW-1134">Transmembrane beta strand</keyword>
<dbReference type="GO" id="GO:0009279">
    <property type="term" value="C:cell outer membrane"/>
    <property type="evidence" value="ECO:0007669"/>
    <property type="project" value="UniProtKB-SubCell"/>
</dbReference>
<dbReference type="AlphaFoldDB" id="A0A9X1WXQ7"/>
<protein>
    <submittedName>
        <fullName evidence="9">TolC family protein</fullName>
    </submittedName>
</protein>
<dbReference type="PANTHER" id="PTHR30026:SF20">
    <property type="entry name" value="OUTER MEMBRANE PROTEIN TOLC"/>
    <property type="match status" value="1"/>
</dbReference>
<feature type="signal peptide" evidence="8">
    <location>
        <begin position="1"/>
        <end position="23"/>
    </location>
</feature>
<evidence type="ECO:0000256" key="3">
    <source>
        <dbReference type="ARBA" id="ARBA00022448"/>
    </source>
</evidence>
<reference evidence="9" key="1">
    <citation type="submission" date="2022-02" db="EMBL/GenBank/DDBJ databases">
        <title>Acinetobacter A3.8 sp. nov., isolated from Sediment (Zhairuo Island).</title>
        <authorList>
            <person name="Zheng K."/>
        </authorList>
    </citation>
    <scope>NUCLEOTIDE SEQUENCE</scope>
    <source>
        <strain evidence="9">A3.8</strain>
    </source>
</reference>
<keyword evidence="7" id="KW-0998">Cell outer membrane</keyword>
<keyword evidence="10" id="KW-1185">Reference proteome</keyword>
<evidence type="ECO:0000256" key="8">
    <source>
        <dbReference type="SAM" id="SignalP"/>
    </source>
</evidence>
<dbReference type="Gene3D" id="1.20.1600.10">
    <property type="entry name" value="Outer membrane efflux proteins (OEP)"/>
    <property type="match status" value="1"/>
</dbReference>
<dbReference type="RefSeq" id="WP_241572428.1">
    <property type="nucleotide sequence ID" value="NZ_JAKUML010000014.1"/>
</dbReference>
<accession>A0A9X1WXQ7</accession>
<name>A0A9X1WXQ7_9GAMM</name>
<organism evidence="9 10">
    <name type="scientific">Acinetobacter sedimenti</name>
    <dbReference type="NCBI Taxonomy" id="2919922"/>
    <lineage>
        <taxon>Bacteria</taxon>
        <taxon>Pseudomonadati</taxon>
        <taxon>Pseudomonadota</taxon>
        <taxon>Gammaproteobacteria</taxon>
        <taxon>Moraxellales</taxon>
        <taxon>Moraxellaceae</taxon>
        <taxon>Acinetobacter</taxon>
    </lineage>
</organism>
<keyword evidence="8" id="KW-0732">Signal</keyword>
<dbReference type="SUPFAM" id="SSF56954">
    <property type="entry name" value="Outer membrane efflux proteins (OEP)"/>
    <property type="match status" value="1"/>
</dbReference>
<evidence type="ECO:0000313" key="10">
    <source>
        <dbReference type="Proteomes" id="UP001139701"/>
    </source>
</evidence>
<sequence length="421" mass="47166">MLRKMWMLGMLSAVFVSPLQSVSAISLSEAIDAALKHEDQMQISQLRLVQQDAVVQQAQRRYGLDVNLVGQIGREKVVAHHGTIFPSEGYKSIRSAELQADYPLYTWGRKQLEIQSAKLRSSAQVQALSGQRARTILTTVQVYTDVLKQYALSQLQLSTLENLRRSVYEADKKFSAGVITRADLAQVKAQYAQGQADSVLARSNLDISQTEFYKITGVDISQMDDSVAVPNYSPNLSESLEMIERHPSLQQAKLELDAASSQYDLVKAQLKPMLSLTSRIGTQHELHSISSESENYMMGVQLKIPLFDHGRNAADRKKASADRMLAAQQVEVVRHDLEAETKTVYSQLGAVRENKKAIDEAIESAEIALHFITRELEVGTKTSYDFLMAEQKVLELHTQKIVNQQDEVILVYRLLDLTGQL</sequence>
<dbReference type="EMBL" id="JAKUML010000014">
    <property type="protein sequence ID" value="MCJ8147059.1"/>
    <property type="molecule type" value="Genomic_DNA"/>
</dbReference>
<dbReference type="PANTHER" id="PTHR30026">
    <property type="entry name" value="OUTER MEMBRANE PROTEIN TOLC"/>
    <property type="match status" value="1"/>
</dbReference>
<gene>
    <name evidence="9" type="ORF">MKI79_09120</name>
</gene>
<keyword evidence="6" id="KW-0472">Membrane</keyword>
<keyword evidence="3" id="KW-0813">Transport</keyword>
<comment type="subcellular location">
    <subcellularLocation>
        <location evidence="1">Cell outer membrane</location>
    </subcellularLocation>
</comment>
<dbReference type="Proteomes" id="UP001139701">
    <property type="component" value="Unassembled WGS sequence"/>
</dbReference>
<evidence type="ECO:0000256" key="2">
    <source>
        <dbReference type="ARBA" id="ARBA00007613"/>
    </source>
</evidence>
<evidence type="ECO:0000256" key="1">
    <source>
        <dbReference type="ARBA" id="ARBA00004442"/>
    </source>
</evidence>
<dbReference type="GO" id="GO:1990281">
    <property type="term" value="C:efflux pump complex"/>
    <property type="evidence" value="ECO:0007669"/>
    <property type="project" value="TreeGrafter"/>
</dbReference>
<dbReference type="GO" id="GO:0015288">
    <property type="term" value="F:porin activity"/>
    <property type="evidence" value="ECO:0007669"/>
    <property type="project" value="TreeGrafter"/>
</dbReference>